<sequence>MDLGLQDKVVLICGASGDVGVATAELLAEEGAALALTGRSPAPLDQLVGKLRDRGVRATGVVADLADSGQVARLVEEVESDFGPIHGLVNTVGPNIDRPQLYEDDEVWRFHFENVLMPAVRLGREVLPRMKARGAGSVVNLVATSARYYYTRLASYAAMKGAVAHVSKAFAKDVANSGVRVNTVHPGWIYKESTRRAVHEQAVAEGVSDQDVVEQWLAVKADGQFYTSRFGEPEEYARAIAFLLSDASSYVNGSWFAVDGGHAAG</sequence>
<reference evidence="4" key="1">
    <citation type="submission" date="2022-03" db="EMBL/GenBank/DDBJ databases">
        <title>Streptomyces 7R015 and 7R016 isolated from Barleria lupulina in Thailand.</title>
        <authorList>
            <person name="Kanchanasin P."/>
            <person name="Phongsopitanun W."/>
            <person name="Tanasupawat S."/>
        </authorList>
    </citation>
    <scope>NUCLEOTIDE SEQUENCE</scope>
    <source>
        <strain evidence="4">7R015</strain>
    </source>
</reference>
<dbReference type="PRINTS" id="PR00081">
    <property type="entry name" value="GDHRDH"/>
</dbReference>
<comment type="caution">
    <text evidence="4">The sequence shown here is derived from an EMBL/GenBank/DDBJ whole genome shotgun (WGS) entry which is preliminary data.</text>
</comment>
<dbReference type="InterPro" id="IPR057326">
    <property type="entry name" value="KR_dom"/>
</dbReference>
<dbReference type="PANTHER" id="PTHR43477">
    <property type="entry name" value="DIHYDROANTICAPSIN 7-DEHYDROGENASE"/>
    <property type="match status" value="1"/>
</dbReference>
<name>A0ABS9Y5Y9_9ACTN</name>
<evidence type="ECO:0000256" key="2">
    <source>
        <dbReference type="ARBA" id="ARBA00023002"/>
    </source>
</evidence>
<comment type="similarity">
    <text evidence="1">Belongs to the short-chain dehydrogenases/reductases (SDR) family.</text>
</comment>
<evidence type="ECO:0000256" key="1">
    <source>
        <dbReference type="ARBA" id="ARBA00006484"/>
    </source>
</evidence>
<organism evidence="4 5">
    <name type="scientific">Streptomyces cylindrosporus</name>
    <dbReference type="NCBI Taxonomy" id="2927583"/>
    <lineage>
        <taxon>Bacteria</taxon>
        <taxon>Bacillati</taxon>
        <taxon>Actinomycetota</taxon>
        <taxon>Actinomycetes</taxon>
        <taxon>Kitasatosporales</taxon>
        <taxon>Streptomycetaceae</taxon>
        <taxon>Streptomyces</taxon>
    </lineage>
</organism>
<dbReference type="EMBL" id="JALDAY010000004">
    <property type="protein sequence ID" value="MCI3272414.1"/>
    <property type="molecule type" value="Genomic_DNA"/>
</dbReference>
<evidence type="ECO:0000313" key="5">
    <source>
        <dbReference type="Proteomes" id="UP001165269"/>
    </source>
</evidence>
<proteinExistence type="inferred from homology"/>
<dbReference type="Pfam" id="PF13561">
    <property type="entry name" value="adh_short_C2"/>
    <property type="match status" value="1"/>
</dbReference>
<keyword evidence="2" id="KW-0560">Oxidoreductase</keyword>
<accession>A0ABS9Y5Y9</accession>
<dbReference type="SMART" id="SM00822">
    <property type="entry name" value="PKS_KR"/>
    <property type="match status" value="1"/>
</dbReference>
<dbReference type="SUPFAM" id="SSF51735">
    <property type="entry name" value="NAD(P)-binding Rossmann-fold domains"/>
    <property type="match status" value="1"/>
</dbReference>
<feature type="domain" description="Ketoreductase" evidence="3">
    <location>
        <begin position="8"/>
        <end position="162"/>
    </location>
</feature>
<protein>
    <submittedName>
        <fullName evidence="4">SDR family oxidoreductase</fullName>
    </submittedName>
</protein>
<dbReference type="Proteomes" id="UP001165269">
    <property type="component" value="Unassembled WGS sequence"/>
</dbReference>
<dbReference type="Gene3D" id="3.40.50.720">
    <property type="entry name" value="NAD(P)-binding Rossmann-like Domain"/>
    <property type="match status" value="1"/>
</dbReference>
<dbReference type="InterPro" id="IPR036291">
    <property type="entry name" value="NAD(P)-bd_dom_sf"/>
</dbReference>
<evidence type="ECO:0000313" key="4">
    <source>
        <dbReference type="EMBL" id="MCI3272414.1"/>
    </source>
</evidence>
<dbReference type="InterPro" id="IPR002347">
    <property type="entry name" value="SDR_fam"/>
</dbReference>
<dbReference type="RefSeq" id="WP_242765569.1">
    <property type="nucleotide sequence ID" value="NZ_JALDAY010000004.1"/>
</dbReference>
<keyword evidence="5" id="KW-1185">Reference proteome</keyword>
<gene>
    <name evidence="4" type="ORF">MQP27_14965</name>
</gene>
<dbReference type="InterPro" id="IPR051122">
    <property type="entry name" value="SDR_DHRS6-like"/>
</dbReference>
<evidence type="ECO:0000259" key="3">
    <source>
        <dbReference type="SMART" id="SM00822"/>
    </source>
</evidence>
<dbReference type="PANTHER" id="PTHR43477:SF1">
    <property type="entry name" value="DIHYDROANTICAPSIN 7-DEHYDROGENASE"/>
    <property type="match status" value="1"/>
</dbReference>
<dbReference type="CDD" id="cd05233">
    <property type="entry name" value="SDR_c"/>
    <property type="match status" value="1"/>
</dbReference>